<feature type="region of interest" description="Disordered" evidence="1">
    <location>
        <begin position="245"/>
        <end position="268"/>
    </location>
</feature>
<dbReference type="Proteomes" id="UP000327085">
    <property type="component" value="Unassembled WGS sequence"/>
</dbReference>
<evidence type="ECO:0000313" key="3">
    <source>
        <dbReference type="EMBL" id="VVA37949.1"/>
    </source>
</evidence>
<feature type="compositionally biased region" description="Polar residues" evidence="1">
    <location>
        <begin position="212"/>
        <end position="222"/>
    </location>
</feature>
<accession>A0A5E4GDL5</accession>
<organism evidence="3 4">
    <name type="scientific">Prunus dulcis</name>
    <name type="common">Almond</name>
    <name type="synonym">Amygdalus dulcis</name>
    <dbReference type="NCBI Taxonomy" id="3755"/>
    <lineage>
        <taxon>Eukaryota</taxon>
        <taxon>Viridiplantae</taxon>
        <taxon>Streptophyta</taxon>
        <taxon>Embryophyta</taxon>
        <taxon>Tracheophyta</taxon>
        <taxon>Spermatophyta</taxon>
        <taxon>Magnoliopsida</taxon>
        <taxon>eudicotyledons</taxon>
        <taxon>Gunneridae</taxon>
        <taxon>Pentapetalae</taxon>
        <taxon>rosids</taxon>
        <taxon>fabids</taxon>
        <taxon>Rosales</taxon>
        <taxon>Rosaceae</taxon>
        <taxon>Amygdaloideae</taxon>
        <taxon>Amygdaleae</taxon>
        <taxon>Prunus</taxon>
    </lineage>
</organism>
<evidence type="ECO:0000259" key="2">
    <source>
        <dbReference type="Pfam" id="PF22936"/>
    </source>
</evidence>
<dbReference type="Gramene" id="VVA37949">
    <property type="protein sequence ID" value="VVA37949"/>
    <property type="gene ID" value="Prudul26B007016"/>
</dbReference>
<evidence type="ECO:0000313" key="4">
    <source>
        <dbReference type="Proteomes" id="UP000327085"/>
    </source>
</evidence>
<dbReference type="InParanoid" id="A0A5E4GDL5"/>
<proteinExistence type="predicted"/>
<gene>
    <name evidence="3" type="ORF">ALMOND_2B007016</name>
</gene>
<feature type="non-terminal residue" evidence="3">
    <location>
        <position position="316"/>
    </location>
</feature>
<sequence>MNAQATSFSADDLWIADSGASHHMTNTLSNMTNIAPYTSGDTIKIGNGEGLSISHIGTASLSGLHLNTIYHVPQLATNLLSVYQLCKDNNCWVIFDASNVYVQDKATKTLLFQGKSHKGLYPIPQSVSPSIAIPKQPSFLGSKFIPPCGINGLVMFPMTFFISDSSTPIGSPTPAIVVSMPSSPLLVPRSPSTSTVSSSDASSHDTIITSSQPDSTANSSQHPYMHPILDPDQLQVLLPLSPQCSSTSDPLQVSTTHPMQTRSKTGHLPRKDFGDFQCFATTLTDITEAEERRFFKEANSKPEWQQAMVEEIEALT</sequence>
<reference evidence="4" key="1">
    <citation type="journal article" date="2020" name="Plant J.">
        <title>Transposons played a major role in the diversification between the closely related almond and peach genomes: results from the almond genome sequence.</title>
        <authorList>
            <person name="Alioto T."/>
            <person name="Alexiou K.G."/>
            <person name="Bardil A."/>
            <person name="Barteri F."/>
            <person name="Castanera R."/>
            <person name="Cruz F."/>
            <person name="Dhingra A."/>
            <person name="Duval H."/>
            <person name="Fernandez I Marti A."/>
            <person name="Frias L."/>
            <person name="Galan B."/>
            <person name="Garcia J.L."/>
            <person name="Howad W."/>
            <person name="Gomez-Garrido J."/>
            <person name="Gut M."/>
            <person name="Julca I."/>
            <person name="Morata J."/>
            <person name="Puigdomenech P."/>
            <person name="Ribeca P."/>
            <person name="Rubio Cabetas M.J."/>
            <person name="Vlasova A."/>
            <person name="Wirthensohn M."/>
            <person name="Garcia-Mas J."/>
            <person name="Gabaldon T."/>
            <person name="Casacuberta J.M."/>
            <person name="Arus P."/>
        </authorList>
    </citation>
    <scope>NUCLEOTIDE SEQUENCE [LARGE SCALE GENOMIC DNA]</scope>
    <source>
        <strain evidence="4">cv. Texas</strain>
    </source>
</reference>
<feature type="domain" description="Retrovirus-related Pol polyprotein from transposon TNT 1-94-like beta-barrel" evidence="2">
    <location>
        <begin position="14"/>
        <end position="87"/>
    </location>
</feature>
<dbReference type="AlphaFoldDB" id="A0A5E4GDL5"/>
<dbReference type="InterPro" id="IPR054722">
    <property type="entry name" value="PolX-like_BBD"/>
</dbReference>
<feature type="region of interest" description="Disordered" evidence="1">
    <location>
        <begin position="188"/>
        <end position="223"/>
    </location>
</feature>
<name>A0A5E4GDL5_PRUDU</name>
<feature type="compositionally biased region" description="Polar residues" evidence="1">
    <location>
        <begin position="247"/>
        <end position="263"/>
    </location>
</feature>
<protein>
    <submittedName>
        <fullName evidence="3">PREDICTED: poly</fullName>
    </submittedName>
</protein>
<dbReference type="Pfam" id="PF22936">
    <property type="entry name" value="Pol_BBD"/>
    <property type="match status" value="1"/>
</dbReference>
<evidence type="ECO:0000256" key="1">
    <source>
        <dbReference type="SAM" id="MobiDB-lite"/>
    </source>
</evidence>
<feature type="compositionally biased region" description="Low complexity" evidence="1">
    <location>
        <begin position="188"/>
        <end position="211"/>
    </location>
</feature>
<dbReference type="EMBL" id="CABIKO010000590">
    <property type="protein sequence ID" value="VVA37949.1"/>
    <property type="molecule type" value="Genomic_DNA"/>
</dbReference>